<reference evidence="3 4" key="1">
    <citation type="journal article" date="2012" name="Genome Biol.">
        <title>The genome of the polar eukaryotic microalga coccomyxa subellipsoidea reveals traits of cold adaptation.</title>
        <authorList>
            <person name="Blanc G."/>
            <person name="Agarkova I."/>
            <person name="Grimwood J."/>
            <person name="Kuo A."/>
            <person name="Brueggeman A."/>
            <person name="Dunigan D."/>
            <person name="Gurnon J."/>
            <person name="Ladunga I."/>
            <person name="Lindquist E."/>
            <person name="Lucas S."/>
            <person name="Pangilinan J."/>
            <person name="Proschold T."/>
            <person name="Salamov A."/>
            <person name="Schmutz J."/>
            <person name="Weeks D."/>
            <person name="Yamada T."/>
            <person name="Claverie J.M."/>
            <person name="Grigoriev I."/>
            <person name="Van Etten J."/>
            <person name="Lomsadze A."/>
            <person name="Borodovsky M."/>
        </authorList>
    </citation>
    <scope>NUCLEOTIDE SEQUENCE [LARGE SCALE GENOMIC DNA]</scope>
    <source>
        <strain evidence="3 4">C-169</strain>
    </source>
</reference>
<feature type="compositionally biased region" description="Low complexity" evidence="2">
    <location>
        <begin position="250"/>
        <end position="259"/>
    </location>
</feature>
<proteinExistence type="predicted"/>
<sequence length="769" mass="80621">MWMHACKLQATVAEYRSLQQQLEGKLSAAADNFKAAQKEAATAAQAAEQRLTQTQEELVAARTQLKESAHAAAAATERADELEWRLKRQEATLAERLRMADQAKQATEGLSEEGLRAVREKAAFLGEELRAQLAYSREMLAEERRLRRAAEAAAAETEAGLKLRLEAASADISALRDQVNSKRTRIHGLEEACRQQQTKAAMDVVTSLVGDLDPPDTEPRRRPSLGDAAAAQLPPLPEADSLAAPPPQQHAPHAGADAAEPGREQQPPKKQKRGSKSKAAQAEQLVAAGSFAETAQPAAKPSQAATSAAQDPSDKKSQARAAKKQAKAAAGAEEAEIVGAAKVDKRGDKASKKRKTEEAAASAANTSEQQADESTHDATMTHDESAMTQGGGRARAARTRASKAPYWMGGAADDDSAPAGDDSPTDKSPGGADPEADSDWEAPKPAAKKHKGQEPHQAMAEESKPDKPKRARKKAQETAQQPPDDAEVAEGSADVAEKPAAAGKGRRKLVKAGQAAAGEEEAAELAADAVEEAQPHAKKGAQRRKGKGAVSAALGEAAQPEQPQEDVTTADHAVTDSGVNTEVEQEEQQDVKIAATQELSQGPAQSAAEFTVNPRKVSQWQQSRPEGVSKVDLTTVWGHTRTPLADTATAAGVAADKEAAGPGKEKENGDAAKAAAGHELIKPVPGRSRFGSQSEANPLAALNPGVLAAAVKAQPRGSYVSGLSAPNRGGEVAAGKRRLLPAPKPMGSVAALPRSMLFGQNFQIPKLSQ</sequence>
<feature type="coiled-coil region" evidence="1">
    <location>
        <begin position="165"/>
        <end position="192"/>
    </location>
</feature>
<feature type="compositionally biased region" description="Low complexity" evidence="2">
    <location>
        <begin position="327"/>
        <end position="341"/>
    </location>
</feature>
<gene>
    <name evidence="3" type="ORF">COCSUDRAFT_58299</name>
</gene>
<keyword evidence="4" id="KW-1185">Reference proteome</keyword>
<feature type="compositionally biased region" description="Basic residues" evidence="2">
    <location>
        <begin position="536"/>
        <end position="547"/>
    </location>
</feature>
<name>I0YMD2_COCSC</name>
<dbReference type="RefSeq" id="XP_005644095.1">
    <property type="nucleotide sequence ID" value="XM_005644038.1"/>
</dbReference>
<dbReference type="KEGG" id="csl:COCSUDRAFT_58299"/>
<feature type="compositionally biased region" description="Basic and acidic residues" evidence="2">
    <location>
        <begin position="342"/>
        <end position="358"/>
    </location>
</feature>
<keyword evidence="1" id="KW-0175">Coiled coil</keyword>
<feature type="region of interest" description="Disordered" evidence="2">
    <location>
        <begin position="655"/>
        <end position="695"/>
    </location>
</feature>
<accession>I0YMD2</accession>
<feature type="coiled-coil region" evidence="1">
    <location>
        <begin position="19"/>
        <end position="92"/>
    </location>
</feature>
<feature type="compositionally biased region" description="Low complexity" evidence="2">
    <location>
        <begin position="359"/>
        <end position="369"/>
    </location>
</feature>
<feature type="compositionally biased region" description="Basic and acidic residues" evidence="2">
    <location>
        <begin position="655"/>
        <end position="670"/>
    </location>
</feature>
<evidence type="ECO:0000256" key="1">
    <source>
        <dbReference type="SAM" id="Coils"/>
    </source>
</evidence>
<dbReference type="GeneID" id="17037523"/>
<dbReference type="Proteomes" id="UP000007264">
    <property type="component" value="Unassembled WGS sequence"/>
</dbReference>
<organism evidence="3 4">
    <name type="scientific">Coccomyxa subellipsoidea (strain C-169)</name>
    <name type="common">Green microalga</name>
    <dbReference type="NCBI Taxonomy" id="574566"/>
    <lineage>
        <taxon>Eukaryota</taxon>
        <taxon>Viridiplantae</taxon>
        <taxon>Chlorophyta</taxon>
        <taxon>core chlorophytes</taxon>
        <taxon>Trebouxiophyceae</taxon>
        <taxon>Trebouxiophyceae incertae sedis</taxon>
        <taxon>Coccomyxaceae</taxon>
        <taxon>Coccomyxa</taxon>
        <taxon>Coccomyxa subellipsoidea</taxon>
    </lineage>
</organism>
<feature type="compositionally biased region" description="Basic and acidic residues" evidence="2">
    <location>
        <begin position="373"/>
        <end position="385"/>
    </location>
</feature>
<feature type="compositionally biased region" description="Basic and acidic residues" evidence="2">
    <location>
        <begin position="459"/>
        <end position="468"/>
    </location>
</feature>
<comment type="caution">
    <text evidence="3">The sequence shown here is derived from an EMBL/GenBank/DDBJ whole genome shotgun (WGS) entry which is preliminary data.</text>
</comment>
<feature type="compositionally biased region" description="Low complexity" evidence="2">
    <location>
        <begin position="294"/>
        <end position="309"/>
    </location>
</feature>
<evidence type="ECO:0000256" key="2">
    <source>
        <dbReference type="SAM" id="MobiDB-lite"/>
    </source>
</evidence>
<evidence type="ECO:0000313" key="4">
    <source>
        <dbReference type="Proteomes" id="UP000007264"/>
    </source>
</evidence>
<protein>
    <submittedName>
        <fullName evidence="3">Uncharacterized protein</fullName>
    </submittedName>
</protein>
<feature type="region of interest" description="Disordered" evidence="2">
    <location>
        <begin position="234"/>
        <end position="634"/>
    </location>
</feature>
<dbReference type="EMBL" id="AGSI01000018">
    <property type="protein sequence ID" value="EIE19551.1"/>
    <property type="molecule type" value="Genomic_DNA"/>
</dbReference>
<feature type="region of interest" description="Disordered" evidence="2">
    <location>
        <begin position="717"/>
        <end position="746"/>
    </location>
</feature>
<evidence type="ECO:0000313" key="3">
    <source>
        <dbReference type="EMBL" id="EIE19551.1"/>
    </source>
</evidence>
<dbReference type="AlphaFoldDB" id="I0YMD2"/>